<dbReference type="Gene3D" id="1.20.1250.20">
    <property type="entry name" value="MFS general substrate transporter like domains"/>
    <property type="match status" value="1"/>
</dbReference>
<dbReference type="InterPro" id="IPR050171">
    <property type="entry name" value="MFS_Transporters"/>
</dbReference>
<evidence type="ECO:0000256" key="2">
    <source>
        <dbReference type="ARBA" id="ARBA00022448"/>
    </source>
</evidence>
<evidence type="ECO:0000259" key="8">
    <source>
        <dbReference type="PROSITE" id="PS50850"/>
    </source>
</evidence>
<feature type="transmembrane region" description="Helical" evidence="7">
    <location>
        <begin position="277"/>
        <end position="295"/>
    </location>
</feature>
<feature type="domain" description="Major facilitator superfamily (MFS) profile" evidence="8">
    <location>
        <begin position="13"/>
        <end position="393"/>
    </location>
</feature>
<accession>A0A451D023</accession>
<evidence type="ECO:0000256" key="7">
    <source>
        <dbReference type="SAM" id="Phobius"/>
    </source>
</evidence>
<dbReference type="CDD" id="cd17472">
    <property type="entry name" value="MFS_YajR_like"/>
    <property type="match status" value="1"/>
</dbReference>
<dbReference type="PANTHER" id="PTHR23517:SF2">
    <property type="entry name" value="MULTIDRUG RESISTANCE PROTEIN MDTH"/>
    <property type="match status" value="1"/>
</dbReference>
<reference evidence="9 10" key="1">
    <citation type="submission" date="2019-02" db="EMBL/GenBank/DDBJ databases">
        <authorList>
            <person name="Manzano-Marin A."/>
            <person name="Manzano-Marin A."/>
        </authorList>
    </citation>
    <scope>NUCLEOTIDE SEQUENCE [LARGE SCALE GENOMIC DNA]</scope>
    <source>
        <strain evidence="9 10">ErCicurtihirsuta</strain>
    </source>
</reference>
<feature type="transmembrane region" description="Helical" evidence="7">
    <location>
        <begin position="21"/>
        <end position="42"/>
    </location>
</feature>
<dbReference type="GO" id="GO:0005886">
    <property type="term" value="C:plasma membrane"/>
    <property type="evidence" value="ECO:0007669"/>
    <property type="project" value="UniProtKB-SubCell"/>
</dbReference>
<evidence type="ECO:0000256" key="4">
    <source>
        <dbReference type="ARBA" id="ARBA00022692"/>
    </source>
</evidence>
<feature type="transmembrane region" description="Helical" evidence="7">
    <location>
        <begin position="221"/>
        <end position="244"/>
    </location>
</feature>
<dbReference type="Gene3D" id="3.30.70.100">
    <property type="match status" value="1"/>
</dbReference>
<dbReference type="InterPro" id="IPR036259">
    <property type="entry name" value="MFS_trans_sf"/>
</dbReference>
<dbReference type="Pfam" id="PF07690">
    <property type="entry name" value="MFS_1"/>
    <property type="match status" value="1"/>
</dbReference>
<dbReference type="InterPro" id="IPR054152">
    <property type="entry name" value="YajR_YAM"/>
</dbReference>
<keyword evidence="5 7" id="KW-1133">Transmembrane helix</keyword>
<feature type="transmembrane region" description="Helical" evidence="7">
    <location>
        <begin position="340"/>
        <end position="361"/>
    </location>
</feature>
<feature type="transmembrane region" description="Helical" evidence="7">
    <location>
        <begin position="167"/>
        <end position="186"/>
    </location>
</feature>
<dbReference type="Proteomes" id="UP000294364">
    <property type="component" value="Chromosome"/>
</dbReference>
<sequence length="459" mass="50826">MNYNKMSRIELRATWGLSAVFFLRMLGMCMVLPILTVYGIQIPKASETLIGLAIGIYGATQAIFQIPFGLLSDRFGRKPLIVIGLLLFTAGSLVATITESIWGIILGRALQGSGAISSVIMALLSDLTCEQNYTKAITFIGMGFGITFSIAIIIGPIIANILNIHELFSITALLSVIAIIITVIIVPSSSIQILNRDVVTVRSGIKTIITNKHLIKLNLSIFFLHVLLMSNFISLPTQFSLAGFPSKDHWKIYLCTIFISFVTTIPSVLYAEINKQMKSFVISCTVLMLGSEILLWNSDHIFYKLFIGLQIFFISFNIMEAILPSLINKECPVGYKGTAMGLYSTSQFLGVAIGGSVNGWLLDHFGVNHVFLFGSLLSLAWLLLTMNMREPPYLSSLRLTLSSPFIDTIKLEQSLRTHKGVFDVLLLPKEKNIYIKIDKKITSRSSIEEIISDHTIPQE</sequence>
<protein>
    <submittedName>
        <fullName evidence="9">Inner membrane transport protein YajR</fullName>
    </submittedName>
</protein>
<keyword evidence="2" id="KW-0813">Transport</keyword>
<name>A0A451D023_9GAMM</name>
<comment type="subcellular location">
    <subcellularLocation>
        <location evidence="1">Cell membrane</location>
        <topology evidence="1">Multi-pass membrane protein</topology>
    </subcellularLocation>
</comment>
<dbReference type="InterPro" id="IPR020846">
    <property type="entry name" value="MFS_dom"/>
</dbReference>
<proteinExistence type="predicted"/>
<gene>
    <name evidence="9" type="primary">yajR</name>
    <name evidence="9" type="ORF">ERCICURT3053_544</name>
</gene>
<dbReference type="PANTHER" id="PTHR23517">
    <property type="entry name" value="RESISTANCE PROTEIN MDTM, PUTATIVE-RELATED-RELATED"/>
    <property type="match status" value="1"/>
</dbReference>
<dbReference type="SUPFAM" id="SSF103473">
    <property type="entry name" value="MFS general substrate transporter"/>
    <property type="match status" value="1"/>
</dbReference>
<organism evidence="9 10">
    <name type="scientific">Candidatus Erwinia haradaeae</name>
    <dbReference type="NCBI Taxonomy" id="1922217"/>
    <lineage>
        <taxon>Bacteria</taxon>
        <taxon>Pseudomonadati</taxon>
        <taxon>Pseudomonadota</taxon>
        <taxon>Gammaproteobacteria</taxon>
        <taxon>Enterobacterales</taxon>
        <taxon>Erwiniaceae</taxon>
        <taxon>Erwinia</taxon>
    </lineage>
</organism>
<keyword evidence="4 7" id="KW-0812">Transmembrane</keyword>
<evidence type="ECO:0000313" key="9">
    <source>
        <dbReference type="EMBL" id="VFP78900.1"/>
    </source>
</evidence>
<keyword evidence="3" id="KW-1003">Cell membrane</keyword>
<evidence type="ECO:0000256" key="6">
    <source>
        <dbReference type="ARBA" id="ARBA00023136"/>
    </source>
</evidence>
<dbReference type="PROSITE" id="PS50850">
    <property type="entry name" value="MFS"/>
    <property type="match status" value="1"/>
</dbReference>
<keyword evidence="6 7" id="KW-0472">Membrane</keyword>
<feature type="transmembrane region" description="Helical" evidence="7">
    <location>
        <begin position="301"/>
        <end position="319"/>
    </location>
</feature>
<dbReference type="GO" id="GO:0022857">
    <property type="term" value="F:transmembrane transporter activity"/>
    <property type="evidence" value="ECO:0007669"/>
    <property type="project" value="InterPro"/>
</dbReference>
<evidence type="ECO:0000256" key="1">
    <source>
        <dbReference type="ARBA" id="ARBA00004651"/>
    </source>
</evidence>
<feature type="transmembrane region" description="Helical" evidence="7">
    <location>
        <begin position="250"/>
        <end position="270"/>
    </location>
</feature>
<feature type="transmembrane region" description="Helical" evidence="7">
    <location>
        <begin position="104"/>
        <end position="124"/>
    </location>
</feature>
<dbReference type="Pfam" id="PF21987">
    <property type="entry name" value="YajR_YAM"/>
    <property type="match status" value="1"/>
</dbReference>
<feature type="transmembrane region" description="Helical" evidence="7">
    <location>
        <begin position="367"/>
        <end position="384"/>
    </location>
</feature>
<dbReference type="OrthoDB" id="9764259at2"/>
<evidence type="ECO:0000256" key="5">
    <source>
        <dbReference type="ARBA" id="ARBA00022989"/>
    </source>
</evidence>
<feature type="transmembrane region" description="Helical" evidence="7">
    <location>
        <begin position="48"/>
        <end position="68"/>
    </location>
</feature>
<dbReference type="EMBL" id="LR217698">
    <property type="protein sequence ID" value="VFP78900.1"/>
    <property type="molecule type" value="Genomic_DNA"/>
</dbReference>
<dbReference type="InterPro" id="IPR011701">
    <property type="entry name" value="MFS"/>
</dbReference>
<dbReference type="AlphaFoldDB" id="A0A451D023"/>
<feature type="transmembrane region" description="Helical" evidence="7">
    <location>
        <begin position="136"/>
        <end position="161"/>
    </location>
</feature>
<evidence type="ECO:0000313" key="10">
    <source>
        <dbReference type="Proteomes" id="UP000294364"/>
    </source>
</evidence>
<feature type="transmembrane region" description="Helical" evidence="7">
    <location>
        <begin position="80"/>
        <end position="98"/>
    </location>
</feature>
<evidence type="ECO:0000256" key="3">
    <source>
        <dbReference type="ARBA" id="ARBA00022475"/>
    </source>
</evidence>
<dbReference type="RefSeq" id="WP_157992185.1">
    <property type="nucleotide sequence ID" value="NZ_LR217698.1"/>
</dbReference>